<feature type="signal peptide" evidence="2">
    <location>
        <begin position="1"/>
        <end position="26"/>
    </location>
</feature>
<dbReference type="Proteomes" id="UP000243494">
    <property type="component" value="Unassembled WGS sequence"/>
</dbReference>
<dbReference type="OrthoDB" id="2339428at2"/>
<evidence type="ECO:0000256" key="1">
    <source>
        <dbReference type="SAM" id="Phobius"/>
    </source>
</evidence>
<accession>A0A371IT30</accession>
<reference evidence="3 4" key="1">
    <citation type="journal article" date="2017" name="Genome Announc.">
        <title>Draft Genome Sequence of Romboutsia maritimum sp. nov. Strain CCRI-22766(T), Isolated from Coastal Estuarine Mud.</title>
        <authorList>
            <person name="Maheux A.F."/>
            <person name="Boudreau D.K."/>
            <person name="Berube E."/>
            <person name="Boissinot M."/>
            <person name="Raymond F."/>
            <person name="Brodeur S."/>
            <person name="Corbeil J."/>
            <person name="Brightwell G."/>
            <person name="Broda D."/>
            <person name="Omar R.F."/>
            <person name="Bergeron M.G."/>
        </authorList>
    </citation>
    <scope>NUCLEOTIDE SEQUENCE [LARGE SCALE GENOMIC DNA]</scope>
    <source>
        <strain evidence="3 4">CCRI-22766</strain>
    </source>
</reference>
<comment type="caution">
    <text evidence="3">The sequence shown here is derived from an EMBL/GenBank/DDBJ whole genome shotgun (WGS) entry which is preliminary data.</text>
</comment>
<proteinExistence type="predicted"/>
<dbReference type="RefSeq" id="WP_095406263.1">
    <property type="nucleotide sequence ID" value="NZ_NOJZ02000009.1"/>
</dbReference>
<evidence type="ECO:0000313" key="3">
    <source>
        <dbReference type="EMBL" id="RDY23632.1"/>
    </source>
</evidence>
<keyword evidence="2" id="KW-0732">Signal</keyword>
<name>A0A371IT30_9FIRM</name>
<organism evidence="3 4">
    <name type="scientific">Romboutsia maritimum</name>
    <dbReference type="NCBI Taxonomy" id="2020948"/>
    <lineage>
        <taxon>Bacteria</taxon>
        <taxon>Bacillati</taxon>
        <taxon>Bacillota</taxon>
        <taxon>Clostridia</taxon>
        <taxon>Peptostreptococcales</taxon>
        <taxon>Peptostreptococcaceae</taxon>
        <taxon>Romboutsia</taxon>
    </lineage>
</organism>
<feature type="chain" id="PRO_5016844901" evidence="2">
    <location>
        <begin position="27"/>
        <end position="537"/>
    </location>
</feature>
<protein>
    <submittedName>
        <fullName evidence="3">DUF2334 domain-containing protein</fullName>
    </submittedName>
</protein>
<feature type="transmembrane region" description="Helical" evidence="1">
    <location>
        <begin position="501"/>
        <end position="527"/>
    </location>
</feature>
<keyword evidence="1" id="KW-1133">Transmembrane helix</keyword>
<evidence type="ECO:0000313" key="4">
    <source>
        <dbReference type="Proteomes" id="UP000243494"/>
    </source>
</evidence>
<dbReference type="AlphaFoldDB" id="A0A371IT30"/>
<keyword evidence="4" id="KW-1185">Reference proteome</keyword>
<evidence type="ECO:0000256" key="2">
    <source>
        <dbReference type="SAM" id="SignalP"/>
    </source>
</evidence>
<keyword evidence="1" id="KW-0812">Transmembrane</keyword>
<dbReference type="InterPro" id="IPR018763">
    <property type="entry name" value="DUF2334"/>
</dbReference>
<dbReference type="Pfam" id="PF10096">
    <property type="entry name" value="DUF2334"/>
    <property type="match status" value="1"/>
</dbReference>
<keyword evidence="1" id="KW-0472">Membrane</keyword>
<gene>
    <name evidence="3" type="ORF">CHF27_006775</name>
</gene>
<sequence length="537" mass="62632">MFKFSKKVIAVILIFLILVSGNISHAEDSYCKNIIIVYDTGYYTDTDVNRIDTLLHAFNTNTIKMSLNEYSDKVKLEDYDYVFILGLNENFLDYGLLKSLIQYKGDICWIGNGIDEFLKYGKYDLKYVGKSKQIVKVNYKEKDYILKKQYVFNIVESLEKNNQTIAYINDGLNSYPYIVKDKNLFYVSNINFNDILFYIFSNELNEIFDMEINSEGKVFLRLDYVNPFTDKENLKKISDYLYSKSIPFMVNLTPAYLNKENEKIITISEDEEMIDTLKYIQDKGGSIILNGYTHQYKNEKTSKEGIEFWDEKDNKPVTEDINLYVKNRILSGLRICIENEIYPIAFQAPNNVINSQGYKELKKYFSTYVGRHQSDDNVHVNNTYPYIIKNSVDFNKLIPENLGFINQDDDFNIDKIEEELNCISLVRGYSSGINFYPDLNIDYLNSVVEKLEAKDIKFMDLKGMKNWIKIDDINIESNNGVIKAKYNENLSNKNKKTDDKLILIISNAVMGIIVGSIVLFIVTFLVFKNIEKNKFFR</sequence>
<dbReference type="EMBL" id="NOJZ02000009">
    <property type="protein sequence ID" value="RDY23632.1"/>
    <property type="molecule type" value="Genomic_DNA"/>
</dbReference>